<evidence type="ECO:0000313" key="19">
    <source>
        <dbReference type="Proteomes" id="UP000018467"/>
    </source>
</evidence>
<dbReference type="GO" id="GO:0034976">
    <property type="term" value="P:response to endoplasmic reticulum stress"/>
    <property type="evidence" value="ECO:0007669"/>
    <property type="project" value="TreeGrafter"/>
</dbReference>
<keyword evidence="5 16" id="KW-0732">Signal</keyword>
<reference evidence="19" key="2">
    <citation type="journal article" date="2014" name="Nat. Commun.">
        <title>The cavefish genome reveals candidate genes for eye loss.</title>
        <authorList>
            <person name="McGaugh S.E."/>
            <person name="Gross J.B."/>
            <person name="Aken B."/>
            <person name="Blin M."/>
            <person name="Borowsky R."/>
            <person name="Chalopin D."/>
            <person name="Hinaux H."/>
            <person name="Jeffery W.R."/>
            <person name="Keene A."/>
            <person name="Ma L."/>
            <person name="Minx P."/>
            <person name="Murphy D."/>
            <person name="O'Quin K.E."/>
            <person name="Retaux S."/>
            <person name="Rohner N."/>
            <person name="Searle S.M."/>
            <person name="Stahl B.A."/>
            <person name="Tabin C."/>
            <person name="Volff J.N."/>
            <person name="Yoshizawa M."/>
            <person name="Warren W.C."/>
        </authorList>
    </citation>
    <scope>NUCLEOTIDE SEQUENCE [LARGE SCALE GENOMIC DNA]</scope>
    <source>
        <strain evidence="19">female</strain>
    </source>
</reference>
<evidence type="ECO:0000256" key="9">
    <source>
        <dbReference type="ARBA" id="ARBA00023235"/>
    </source>
</evidence>
<feature type="region of interest" description="Disordered" evidence="15">
    <location>
        <begin position="140"/>
        <end position="166"/>
    </location>
</feature>
<organism evidence="18 19">
    <name type="scientific">Astyanax mexicanus</name>
    <name type="common">Blind cave fish</name>
    <name type="synonym">Astyanax fasciatus mexicanus</name>
    <dbReference type="NCBI Taxonomy" id="7994"/>
    <lineage>
        <taxon>Eukaryota</taxon>
        <taxon>Metazoa</taxon>
        <taxon>Chordata</taxon>
        <taxon>Craniata</taxon>
        <taxon>Vertebrata</taxon>
        <taxon>Euteleostomi</taxon>
        <taxon>Actinopterygii</taxon>
        <taxon>Neopterygii</taxon>
        <taxon>Teleostei</taxon>
        <taxon>Ostariophysi</taxon>
        <taxon>Characiformes</taxon>
        <taxon>Characoidei</taxon>
        <taxon>Acestrorhamphidae</taxon>
        <taxon>Acestrorhamphinae</taxon>
        <taxon>Astyanax</taxon>
    </lineage>
</organism>
<evidence type="ECO:0000256" key="15">
    <source>
        <dbReference type="SAM" id="MobiDB-lite"/>
    </source>
</evidence>
<evidence type="ECO:0000256" key="13">
    <source>
        <dbReference type="ARBA" id="ARBA00047074"/>
    </source>
</evidence>
<dbReference type="STRING" id="7994.ENSAMXP00000031694"/>
<evidence type="ECO:0000256" key="16">
    <source>
        <dbReference type="SAM" id="SignalP"/>
    </source>
</evidence>
<dbReference type="Pfam" id="PF00085">
    <property type="entry name" value="Thioredoxin"/>
    <property type="match status" value="2"/>
</dbReference>
<dbReference type="FunFam" id="3.40.30.10:FF:000032">
    <property type="entry name" value="Protein disulfide-isomerase A6 homolog"/>
    <property type="match status" value="1"/>
</dbReference>
<dbReference type="GO" id="GO:0015035">
    <property type="term" value="F:protein-disulfide reductase activity"/>
    <property type="evidence" value="ECO:0007669"/>
    <property type="project" value="TreeGrafter"/>
</dbReference>
<comment type="subunit">
    <text evidence="13">Part of a large chaperone multiprotein complex comprising DNAJB11, HSP90B1, HSPA5, HYOU, PDIA2, PDIA4, PDIA6, PPIB, SDF2L1, UGGT1 and very small amounts of ERP29, but not, or at very low levels, CALR nor CANX. Interacts with MICA on the surface of tumor cells, leading to MICA disulfide bond reduction which is required for its release from tumor cells. Interacts with ITGB3 following platelet stimulation. Interacts with ERN1; the interaction is direct. Interacts with EIF2AK3.</text>
</comment>
<evidence type="ECO:0000256" key="7">
    <source>
        <dbReference type="ARBA" id="ARBA00022824"/>
    </source>
</evidence>
<evidence type="ECO:0000256" key="6">
    <source>
        <dbReference type="ARBA" id="ARBA00022737"/>
    </source>
</evidence>
<dbReference type="InParanoid" id="A0A3B1IR78"/>
<comment type="subcellular location">
    <subcellularLocation>
        <location evidence="2">Endoplasmic reticulum lumen</location>
    </subcellularLocation>
</comment>
<dbReference type="RefSeq" id="XP_022541966.1">
    <property type="nucleotide sequence ID" value="XM_022686245.2"/>
</dbReference>
<keyword evidence="10" id="KW-0676">Redox-active center</keyword>
<reference evidence="18" key="4">
    <citation type="submission" date="2025-09" db="UniProtKB">
        <authorList>
            <consortium name="Ensembl"/>
        </authorList>
    </citation>
    <scope>IDENTIFICATION</scope>
</reference>
<dbReference type="PANTHER" id="PTHR45815:SF3">
    <property type="entry name" value="PROTEIN DISULFIDE-ISOMERASE A6"/>
    <property type="match status" value="1"/>
</dbReference>
<dbReference type="GeneTree" id="ENSGT00940000155646"/>
<dbReference type="EC" id="5.3.4.1" evidence="4"/>
<dbReference type="NCBIfam" id="TIGR01126">
    <property type="entry name" value="pdi_dom"/>
    <property type="match status" value="2"/>
</dbReference>
<feature type="domain" description="Thioredoxin" evidence="17">
    <location>
        <begin position="3"/>
        <end position="133"/>
    </location>
</feature>
<dbReference type="CDD" id="cd02983">
    <property type="entry name" value="P5_C"/>
    <property type="match status" value="1"/>
</dbReference>
<dbReference type="InterPro" id="IPR017937">
    <property type="entry name" value="Thioredoxin_CS"/>
</dbReference>
<evidence type="ECO:0000256" key="5">
    <source>
        <dbReference type="ARBA" id="ARBA00022729"/>
    </source>
</evidence>
<feature type="domain" description="Thioredoxin" evidence="17">
    <location>
        <begin position="159"/>
        <end position="276"/>
    </location>
</feature>
<evidence type="ECO:0000313" key="18">
    <source>
        <dbReference type="Ensembl" id="ENSAMXP00000031694.1"/>
    </source>
</evidence>
<dbReference type="GeneID" id="103041928"/>
<keyword evidence="19" id="KW-1185">Reference proteome</keyword>
<evidence type="ECO:0000256" key="1">
    <source>
        <dbReference type="ARBA" id="ARBA00001182"/>
    </source>
</evidence>
<dbReference type="InterPro" id="IPR036249">
    <property type="entry name" value="Thioredoxin-like_sf"/>
</dbReference>
<dbReference type="OrthoDB" id="10264505at2759"/>
<dbReference type="PROSITE" id="PS00194">
    <property type="entry name" value="THIOREDOXIN_1"/>
    <property type="match status" value="2"/>
</dbReference>
<evidence type="ECO:0000256" key="3">
    <source>
        <dbReference type="ARBA" id="ARBA00006347"/>
    </source>
</evidence>
<dbReference type="PANTHER" id="PTHR45815">
    <property type="entry name" value="PROTEIN DISULFIDE-ISOMERASE A6"/>
    <property type="match status" value="1"/>
</dbReference>
<dbReference type="AlphaFoldDB" id="A0A3B1IR78"/>
<dbReference type="PRINTS" id="PR00421">
    <property type="entry name" value="THIOREDOXIN"/>
</dbReference>
<dbReference type="SUPFAM" id="SSF52833">
    <property type="entry name" value="Thioredoxin-like"/>
    <property type="match status" value="3"/>
</dbReference>
<reference evidence="18" key="3">
    <citation type="submission" date="2025-08" db="UniProtKB">
        <authorList>
            <consortium name="Ensembl"/>
        </authorList>
    </citation>
    <scope>IDENTIFICATION</scope>
</reference>
<comment type="catalytic activity">
    <reaction evidence="1">
        <text>Catalyzes the rearrangement of -S-S- bonds in proteins.</text>
        <dbReference type="EC" id="5.3.4.1"/>
    </reaction>
</comment>
<evidence type="ECO:0000256" key="11">
    <source>
        <dbReference type="ARBA" id="ARBA00024139"/>
    </source>
</evidence>
<feature type="signal peptide" evidence="16">
    <location>
        <begin position="1"/>
        <end position="19"/>
    </location>
</feature>
<dbReference type="FunFam" id="3.40.30.10:FF:000050">
    <property type="entry name" value="protein disulfide-isomerase A6 isoform X1"/>
    <property type="match status" value="1"/>
</dbReference>
<dbReference type="CTD" id="10130"/>
<comment type="similarity">
    <text evidence="3 14">Belongs to the protein disulfide isomerase family.</text>
</comment>
<dbReference type="Pfam" id="PF24541">
    <property type="entry name" value="Thioredox_PDIA6_C"/>
    <property type="match status" value="1"/>
</dbReference>
<dbReference type="InterPro" id="IPR057305">
    <property type="entry name" value="Thioredox_PDIA6_C"/>
</dbReference>
<accession>A0A3B1IR78</accession>
<evidence type="ECO:0000256" key="2">
    <source>
        <dbReference type="ARBA" id="ARBA00004319"/>
    </source>
</evidence>
<keyword evidence="9" id="KW-0413">Isomerase</keyword>
<protein>
    <recommendedName>
        <fullName evidence="11">Protein disulfide-isomerase A6</fullName>
        <ecNumber evidence="4">5.3.4.1</ecNumber>
    </recommendedName>
</protein>
<dbReference type="Ensembl" id="ENSAMXT00000057716.1">
    <property type="protein sequence ID" value="ENSAMXP00000031694.1"/>
    <property type="gene ID" value="ENSAMXG00000034339.1"/>
</dbReference>
<feature type="chain" id="PRO_5017418705" description="Protein disulfide-isomerase A6" evidence="16">
    <location>
        <begin position="20"/>
        <end position="445"/>
    </location>
</feature>
<sequence>MRAVLGVLACSLTVLSVHGLYSASDDVIELNPSNFNREVLQSDSLWLVEFYAPWCGHCQSLVPEWKKAASALKGVVKIGAVDADQHNSLGGQYGVRGFPTIKIFGANKNKPEEYQGGRSSQAIVDTALNALRSIVKDRLSGKTGGSDYSRQSSGGGGGSSGGSKQDVIELTDDNFDEKVFGSDDVWMVEFFAPWCGHCKNLEPEWAAAASQVKEQTNGRVKLGAVDATVHQGLASRYGIRGFPTIKVFRKGEEPEDYQGGRTRSDIIARALDLYSDNAPPPEMLEILNEDILKKTCDDHQLCVIAVLPHILDTGAAGRNGYLEVMMKMAEKYKKKMWGWLWTEAGAQMDLEASLGIGGFGYPAMAAINARKMKFALLKGSFSETGIHEFLRDLSVGRGSTATVGGGALPKINSVEAWDGKDGVLPVEDDIDLSDVDLDDLDKDEL</sequence>
<evidence type="ECO:0000256" key="14">
    <source>
        <dbReference type="RuleBase" id="RU004208"/>
    </source>
</evidence>
<dbReference type="Bgee" id="ENSAMXG00000034339">
    <property type="expression patterns" value="Expressed in liver and 14 other cell types or tissues"/>
</dbReference>
<reference evidence="19" key="1">
    <citation type="submission" date="2013-03" db="EMBL/GenBank/DDBJ databases">
        <authorList>
            <person name="Jeffery W."/>
            <person name="Warren W."/>
            <person name="Wilson R.K."/>
        </authorList>
    </citation>
    <scope>NUCLEOTIDE SEQUENCE</scope>
    <source>
        <strain evidence="19">female</strain>
    </source>
</reference>
<evidence type="ECO:0000256" key="12">
    <source>
        <dbReference type="ARBA" id="ARBA00045396"/>
    </source>
</evidence>
<proteinExistence type="inferred from homology"/>
<name>A0A3B1IR78_ASTMX</name>
<dbReference type="CDD" id="cd03001">
    <property type="entry name" value="PDI_a_P5"/>
    <property type="match status" value="2"/>
</dbReference>
<comment type="function">
    <text evidence="12">May function as a chaperone that inhibits aggregation of misfolded proteins. Negatively regulates the unfolded protein response (UPR) through binding to UPR sensors such as ERN1, which in turn inactivates ERN1 signaling. May also regulate the UPR via the EIF2AK3 UPR sensor. Plays a role in platelet aggregation and activation by agonists such as convulxin, collagen and thrombin.</text>
</comment>
<evidence type="ECO:0000256" key="4">
    <source>
        <dbReference type="ARBA" id="ARBA00012723"/>
    </source>
</evidence>
<keyword evidence="6" id="KW-0677">Repeat</keyword>
<evidence type="ECO:0000259" key="17">
    <source>
        <dbReference type="PROSITE" id="PS51352"/>
    </source>
</evidence>
<dbReference type="InterPro" id="IPR005788">
    <property type="entry name" value="PDI_thioredoxin-like_dom"/>
</dbReference>
<dbReference type="KEGG" id="amex:103041928"/>
<keyword evidence="8" id="KW-1015">Disulfide bond</keyword>
<evidence type="ECO:0000256" key="10">
    <source>
        <dbReference type="ARBA" id="ARBA00023284"/>
    </source>
</evidence>
<dbReference type="Gene3D" id="3.40.30.10">
    <property type="entry name" value="Glutaredoxin"/>
    <property type="match status" value="2"/>
</dbReference>
<evidence type="ECO:0000256" key="8">
    <source>
        <dbReference type="ARBA" id="ARBA00023157"/>
    </source>
</evidence>
<dbReference type="PROSITE" id="PS51352">
    <property type="entry name" value="THIOREDOXIN_2"/>
    <property type="match status" value="2"/>
</dbReference>
<dbReference type="Proteomes" id="UP000018467">
    <property type="component" value="Unassembled WGS sequence"/>
</dbReference>
<keyword evidence="7" id="KW-0256">Endoplasmic reticulum</keyword>
<dbReference type="InterPro" id="IPR013766">
    <property type="entry name" value="Thioredoxin_domain"/>
</dbReference>
<dbReference type="GO" id="GO:0005788">
    <property type="term" value="C:endoplasmic reticulum lumen"/>
    <property type="evidence" value="ECO:0007669"/>
    <property type="project" value="UniProtKB-SubCell"/>
</dbReference>
<dbReference type="GO" id="GO:0003756">
    <property type="term" value="F:protein disulfide isomerase activity"/>
    <property type="evidence" value="ECO:0007669"/>
    <property type="project" value="UniProtKB-EC"/>
</dbReference>